<dbReference type="GO" id="GO:0004161">
    <property type="term" value="F:dimethylallyltranstransferase activity"/>
    <property type="evidence" value="ECO:0007669"/>
    <property type="project" value="UniProtKB-EC"/>
</dbReference>
<feature type="compositionally biased region" description="Basic and acidic residues" evidence="4">
    <location>
        <begin position="1"/>
        <end position="16"/>
    </location>
</feature>
<dbReference type="PANTHER" id="PTHR12001:SF44">
    <property type="entry name" value="GERANYLGERANYL PYROPHOSPHATE SYNTHASE"/>
    <property type="match status" value="1"/>
</dbReference>
<proteinExistence type="inferred from homology"/>
<evidence type="ECO:0000256" key="2">
    <source>
        <dbReference type="ARBA" id="ARBA00022842"/>
    </source>
</evidence>
<reference evidence="5" key="1">
    <citation type="submission" date="2021-01" db="EMBL/GenBank/DDBJ databases">
        <authorList>
            <person name="Li R."/>
            <person name="Bekaert M."/>
        </authorList>
    </citation>
    <scope>NUCLEOTIDE SEQUENCE</scope>
    <source>
        <strain evidence="5">Farmed</strain>
    </source>
</reference>
<dbReference type="EC" id="2.5.1.1" evidence="5"/>
<evidence type="ECO:0000256" key="1">
    <source>
        <dbReference type="ARBA" id="ARBA00022723"/>
    </source>
</evidence>
<feature type="region of interest" description="Disordered" evidence="4">
    <location>
        <begin position="1"/>
        <end position="23"/>
    </location>
</feature>
<dbReference type="PROSITE" id="PS00723">
    <property type="entry name" value="POLYPRENYL_SYNTHASE_1"/>
    <property type="match status" value="1"/>
</dbReference>
<keyword evidence="3 5" id="KW-0808">Transferase</keyword>
<dbReference type="EC" id="2.5.1.29" evidence="5"/>
<protein>
    <submittedName>
        <fullName evidence="5">GGPS1</fullName>
        <ecNumber evidence="5">2.5.1.1</ecNumber>
        <ecNumber evidence="5">2.5.1.10</ecNumber>
        <ecNumber evidence="5">2.5.1.29</ecNumber>
    </submittedName>
</protein>
<accession>A0A812DP07</accession>
<dbReference type="SFLD" id="SFLDS00005">
    <property type="entry name" value="Isoprenoid_Synthase_Type_I"/>
    <property type="match status" value="1"/>
</dbReference>
<dbReference type="Pfam" id="PF00348">
    <property type="entry name" value="polyprenyl_synt"/>
    <property type="match status" value="1"/>
</dbReference>
<dbReference type="Gene3D" id="1.10.600.10">
    <property type="entry name" value="Farnesyl Diphosphate Synthase"/>
    <property type="match status" value="1"/>
</dbReference>
<dbReference type="GO" id="GO:0004311">
    <property type="term" value="F:geranylgeranyl diphosphate synthase activity"/>
    <property type="evidence" value="ECO:0007669"/>
    <property type="project" value="UniProtKB-EC"/>
</dbReference>
<dbReference type="InterPro" id="IPR033749">
    <property type="entry name" value="Polyprenyl_synt_CS"/>
</dbReference>
<keyword evidence="6" id="KW-1185">Reference proteome</keyword>
<dbReference type="PROSITE" id="PS00444">
    <property type="entry name" value="POLYPRENYL_SYNTHASE_2"/>
    <property type="match status" value="1"/>
</dbReference>
<comment type="caution">
    <text evidence="5">The sequence shown here is derived from an EMBL/GenBank/DDBJ whole genome shotgun (WGS) entry which is preliminary data.</text>
</comment>
<sequence>MPEDDRRITNPKRSVEENSVNENAIPKKPAMCNSLLTSNLKQAQSIEKTLKTSGSSCDSCSNTFDPAIDKILLEPYHYICRVPGKKFRTRLTAAFNHWLNIPEDKLQLIAEVTQILHNASLLIDDIEDNSKLRRGIPVAHSIYGIPITLNSANYVYFMGLQKVLTLGHPEATNIFTEQMLEVHRGQGMDIYWRDAVHCPTEEEYKAMVIRKTGGLFGLAVRLMQIFSTNTNDFKQLLDLLGLYFQIRDDYCNLKDKSYEVNKSYCEDLTEGKFSFPLIHAINSYKDDNQVLSILRQRTEDKGLKKYCVDLLEERGTFTYTESVLIEMEEKILQLIESFGGNPHLVTMINEFKQIYRNCKS</sequence>
<dbReference type="SUPFAM" id="SSF48576">
    <property type="entry name" value="Terpenoid synthases"/>
    <property type="match status" value="1"/>
</dbReference>
<dbReference type="Proteomes" id="UP000597762">
    <property type="component" value="Unassembled WGS sequence"/>
</dbReference>
<keyword evidence="1" id="KW-0479">Metal-binding</keyword>
<dbReference type="CDD" id="cd00685">
    <property type="entry name" value="Trans_IPPS_HT"/>
    <property type="match status" value="1"/>
</dbReference>
<evidence type="ECO:0000256" key="3">
    <source>
        <dbReference type="RuleBase" id="RU004466"/>
    </source>
</evidence>
<dbReference type="EC" id="2.5.1.10" evidence="5"/>
<comment type="similarity">
    <text evidence="3">Belongs to the FPP/GGPP synthase family.</text>
</comment>
<dbReference type="InterPro" id="IPR008949">
    <property type="entry name" value="Isoprenoid_synthase_dom_sf"/>
</dbReference>
<dbReference type="EMBL" id="CAHIKZ030004020">
    <property type="protein sequence ID" value="CAE1306362.1"/>
    <property type="molecule type" value="Genomic_DNA"/>
</dbReference>
<evidence type="ECO:0000256" key="4">
    <source>
        <dbReference type="SAM" id="MobiDB-lite"/>
    </source>
</evidence>
<evidence type="ECO:0000313" key="5">
    <source>
        <dbReference type="EMBL" id="CAE1306362.1"/>
    </source>
</evidence>
<dbReference type="AlphaFoldDB" id="A0A812DP07"/>
<evidence type="ECO:0000313" key="6">
    <source>
        <dbReference type="Proteomes" id="UP000597762"/>
    </source>
</evidence>
<dbReference type="OrthoDB" id="6921389at2759"/>
<name>A0A812DP07_ACAPH</name>
<dbReference type="PANTHER" id="PTHR12001">
    <property type="entry name" value="GERANYLGERANYL PYROPHOSPHATE SYNTHASE"/>
    <property type="match status" value="1"/>
</dbReference>
<organism evidence="5 6">
    <name type="scientific">Acanthosepion pharaonis</name>
    <name type="common">Pharaoh cuttlefish</name>
    <name type="synonym">Sepia pharaonis</name>
    <dbReference type="NCBI Taxonomy" id="158019"/>
    <lineage>
        <taxon>Eukaryota</taxon>
        <taxon>Metazoa</taxon>
        <taxon>Spiralia</taxon>
        <taxon>Lophotrochozoa</taxon>
        <taxon>Mollusca</taxon>
        <taxon>Cephalopoda</taxon>
        <taxon>Coleoidea</taxon>
        <taxon>Decapodiformes</taxon>
        <taxon>Sepiida</taxon>
        <taxon>Sepiina</taxon>
        <taxon>Sepiidae</taxon>
        <taxon>Acanthosepion</taxon>
    </lineage>
</organism>
<gene>
    <name evidence="5" type="ORF">SPHA_58616</name>
</gene>
<dbReference type="GO" id="GO:0004337">
    <property type="term" value="F:(2E,6E)-farnesyl diphosphate synthase activity"/>
    <property type="evidence" value="ECO:0007669"/>
    <property type="project" value="UniProtKB-EC"/>
</dbReference>
<dbReference type="GO" id="GO:0046872">
    <property type="term" value="F:metal ion binding"/>
    <property type="evidence" value="ECO:0007669"/>
    <property type="project" value="UniProtKB-KW"/>
</dbReference>
<dbReference type="SFLD" id="SFLDG01017">
    <property type="entry name" value="Polyprenyl_Transferase_Like"/>
    <property type="match status" value="1"/>
</dbReference>
<dbReference type="GO" id="GO:0008299">
    <property type="term" value="P:isoprenoid biosynthetic process"/>
    <property type="evidence" value="ECO:0007669"/>
    <property type="project" value="InterPro"/>
</dbReference>
<keyword evidence="2" id="KW-0460">Magnesium</keyword>
<dbReference type="InterPro" id="IPR000092">
    <property type="entry name" value="Polyprenyl_synt"/>
</dbReference>